<dbReference type="EMBL" id="UINC01073993">
    <property type="protein sequence ID" value="SVC10779.1"/>
    <property type="molecule type" value="Genomic_DNA"/>
</dbReference>
<sequence length="322" mass="37744">SFNEIVSAAGKELSKIFHRFLQPDSGKQYSKIDIEVNGNILEAFDPFYSKHPATQGIQEEKIILNDGIIKIKPYIIPHYSHLSSVKYEELGGLEGFIKNQGFYVYRNMRLIIYGTWFKILKHAPLTNLVRIRVDIPNSIDSEWKISVDKSDLQIPSYLKKRLREVVEKNVNKKSRKVYKGRSKPLDQTGIEHIWNKSVSKDGKISYSINTDHPFIKWFIDRLDEEQSEFFTKVLLNLVSKNIPAPTIFYDVAQSPKNFAGMTEEEIREIVRYWRLESGFREMTDEEFELTFADIDPFAQNMKIFKDEIRNCRDEHYVESKND</sequence>
<name>A0A382JGF3_9ZZZZ</name>
<reference evidence="1" key="1">
    <citation type="submission" date="2018-05" db="EMBL/GenBank/DDBJ databases">
        <authorList>
            <person name="Lanie J.A."/>
            <person name="Ng W.-L."/>
            <person name="Kazmierczak K.M."/>
            <person name="Andrzejewski T.M."/>
            <person name="Davidsen T.M."/>
            <person name="Wayne K.J."/>
            <person name="Tettelin H."/>
            <person name="Glass J.I."/>
            <person name="Rusch D."/>
            <person name="Podicherti R."/>
            <person name="Tsui H.-C.T."/>
            <person name="Winkler M.E."/>
        </authorList>
    </citation>
    <scope>NUCLEOTIDE SEQUENCE</scope>
</reference>
<evidence type="ECO:0000313" key="1">
    <source>
        <dbReference type="EMBL" id="SVC10779.1"/>
    </source>
</evidence>
<accession>A0A382JGF3</accession>
<proteinExistence type="predicted"/>
<protein>
    <submittedName>
        <fullName evidence="1">Uncharacterized protein</fullName>
    </submittedName>
</protein>
<organism evidence="1">
    <name type="scientific">marine metagenome</name>
    <dbReference type="NCBI Taxonomy" id="408172"/>
    <lineage>
        <taxon>unclassified sequences</taxon>
        <taxon>metagenomes</taxon>
        <taxon>ecological metagenomes</taxon>
    </lineage>
</organism>
<feature type="non-terminal residue" evidence="1">
    <location>
        <position position="1"/>
    </location>
</feature>
<gene>
    <name evidence="1" type="ORF">METZ01_LOCUS263633</name>
</gene>
<dbReference type="AlphaFoldDB" id="A0A382JGF3"/>